<dbReference type="InterPro" id="IPR057708">
    <property type="entry name" value="DUF7948"/>
</dbReference>
<dbReference type="PANTHER" id="PTHR35580:SF1">
    <property type="entry name" value="PHYTASE-LIKE DOMAIN-CONTAINING PROTEIN"/>
    <property type="match status" value="1"/>
</dbReference>
<dbReference type="InterPro" id="IPR000601">
    <property type="entry name" value="PKD_dom"/>
</dbReference>
<dbReference type="Proteomes" id="UP001596405">
    <property type="component" value="Unassembled WGS sequence"/>
</dbReference>
<accession>A0ABW2DLJ2</accession>
<keyword evidence="3" id="KW-1185">Reference proteome</keyword>
<dbReference type="InterPro" id="IPR010620">
    <property type="entry name" value="SBBP_repeat"/>
</dbReference>
<evidence type="ECO:0000313" key="3">
    <source>
        <dbReference type="Proteomes" id="UP001596405"/>
    </source>
</evidence>
<dbReference type="InterPro" id="IPR052918">
    <property type="entry name" value="Motility_Chemotaxis_Reg"/>
</dbReference>
<dbReference type="SUPFAM" id="SSF49299">
    <property type="entry name" value="PKD domain"/>
    <property type="match status" value="1"/>
</dbReference>
<gene>
    <name evidence="2" type="ORF">ACFQHR_05990</name>
</gene>
<proteinExistence type="predicted"/>
<organism evidence="2 3">
    <name type="scientific">Rufibacter roseus</name>
    <dbReference type="NCBI Taxonomy" id="1567108"/>
    <lineage>
        <taxon>Bacteria</taxon>
        <taxon>Pseudomonadati</taxon>
        <taxon>Bacteroidota</taxon>
        <taxon>Cytophagia</taxon>
        <taxon>Cytophagales</taxon>
        <taxon>Hymenobacteraceae</taxon>
        <taxon>Rufibacter</taxon>
    </lineage>
</organism>
<dbReference type="Pfam" id="PF06739">
    <property type="entry name" value="SBBP"/>
    <property type="match status" value="1"/>
</dbReference>
<dbReference type="InterPro" id="IPR022409">
    <property type="entry name" value="PKD/Chitinase_dom"/>
</dbReference>
<dbReference type="RefSeq" id="WP_066615293.1">
    <property type="nucleotide sequence ID" value="NZ_JBHSYQ010000003.1"/>
</dbReference>
<dbReference type="InterPro" id="IPR013783">
    <property type="entry name" value="Ig-like_fold"/>
</dbReference>
<dbReference type="CDD" id="cd00146">
    <property type="entry name" value="PKD"/>
    <property type="match status" value="1"/>
</dbReference>
<dbReference type="PROSITE" id="PS50093">
    <property type="entry name" value="PKD"/>
    <property type="match status" value="1"/>
</dbReference>
<evidence type="ECO:0000259" key="1">
    <source>
        <dbReference type="PROSITE" id="PS50093"/>
    </source>
</evidence>
<dbReference type="PANTHER" id="PTHR35580">
    <property type="entry name" value="CELL SURFACE GLYCOPROTEIN (S-LAYER PROTEIN)-LIKE PROTEIN"/>
    <property type="match status" value="1"/>
</dbReference>
<dbReference type="Pfam" id="PF18911">
    <property type="entry name" value="PKD_4"/>
    <property type="match status" value="1"/>
</dbReference>
<dbReference type="Pfam" id="PF13585">
    <property type="entry name" value="CHU_C"/>
    <property type="match status" value="1"/>
</dbReference>
<dbReference type="SMART" id="SM00089">
    <property type="entry name" value="PKD"/>
    <property type="match status" value="1"/>
</dbReference>
<dbReference type="EMBL" id="JBHSYQ010000003">
    <property type="protein sequence ID" value="MFC6997166.1"/>
    <property type="molecule type" value="Genomic_DNA"/>
</dbReference>
<protein>
    <submittedName>
        <fullName evidence="2">PKD domain-containing protein</fullName>
    </submittedName>
</protein>
<name>A0ABW2DLJ2_9BACT</name>
<reference evidence="3" key="1">
    <citation type="journal article" date="2019" name="Int. J. Syst. Evol. Microbiol.">
        <title>The Global Catalogue of Microorganisms (GCM) 10K type strain sequencing project: providing services to taxonomists for standard genome sequencing and annotation.</title>
        <authorList>
            <consortium name="The Broad Institute Genomics Platform"/>
            <consortium name="The Broad Institute Genome Sequencing Center for Infectious Disease"/>
            <person name="Wu L."/>
            <person name="Ma J."/>
        </authorList>
    </citation>
    <scope>NUCLEOTIDE SEQUENCE [LARGE SCALE GENOMIC DNA]</scope>
    <source>
        <strain evidence="3">CGMCC 4.7393</strain>
    </source>
</reference>
<feature type="domain" description="PKD" evidence="1">
    <location>
        <begin position="1197"/>
        <end position="1242"/>
    </location>
</feature>
<sequence>MLLFVSAFWSLFLFFQDRPTLLSAPEAITALEAPTAVVNAPDELLSLEFVENKGQWPAQVHFAAETPAGKMFLESTRFVQVLHDPTPRPSAHNPAPSIGQANAKAASGQLLTHAYSVSFEGANRSTTPQGSEGTFGIRNYFIGNDSKKWGAGAKGFRKVLYKDLYQGVDMALYEQAGKLKYDLYLAAGSSPSQIKIKYEGASQLKLVDGHLVIETSVGKVTEHRPVAYQIENGQRINVPCTYQLKGQTLRFSFPEGYDKKKELIIDPVVEFSSFTGSTAINWGFTATYDSQGNMYSGGIAFSTGYPVSLGAYETSFNGAIDIAIIKYKTNVTGPAARLYATYLGGDNTEAPHSMVVNAKDELVILSSVGSRDFPTSATAFDRSFGGGPNISPLGFQSGNPHYTQGSDIAVTILSQDGSTLLASTYLGGGDNDGLLDRFRSIPSNPLVKNYGDQFRGDIITDTDGNIYLASSSSSGDFPTIGGLSNQPNGGLNNAVICKLSPSLDKLIWSTYYGGSGADAAYSIQLDKDRNVYVAGGTTSTTLPGTAGGLHPTSSGSVDGFVIKLSSTGDKVLAATFIGTAAYDQAYFLQLDPSSNVYLYGQTMGNYPVSAGVYSKPNSRQFIHKLTPDLSSTVFSTVFGSGTFNIDISPTAFLVDDCERIYISGWGGRANVDSYGNGYTTNLPVTPDALQSTTDGSDFYLMQLSAGALELQYATFYGGRQSTSLSGEHVDGGTSRFDKKGVIYQAVCGGCSGPNDFPVPPGAHYFSRENHTRCNNAAFKFNFEVSNAGAGPSMPLCVEAGPLLLTGSPAGGVWTGTGVEIRNGRYYFVPTLSMLGDHTLTYTVHATGTCTRSSSRTITVVPKVEYSFSGLEPVVCQGAEPVTLVGTPSEGTFKGPGIVGNVFNPALAGPGTHTITYSREGEGNCSFVSKQVQVSPTVTVRAGDDRTICTDQGRIQLFGFPGGGNWSGEGVIKENNQFFFSASPGMAGKKTLTYTSSGPCPSSDEIIVEVIPNRELTFTTLPPQICMDASPITLQGSEPNSYFYGQGVEDHGNGTATFYPNRVGFSFFAFISYASNLPCSKLVQQRIEVIPPPIVRLSPDTLICLGTTTPFQLRGEPAGGKWSGLHITPEGIFTPPTGFVGPSMVTYTTTSSNGLCTASASKYVAVAPLPNINVALANELCFNNPEVTGYAPFNATFSNATTGATSFVWDFGDGSQSTEVEPKHTYTQPGTYKVMLTTTYSTGCQDQREVTQINVAPNGIPNIITPNGDGLNDVFFQRFSCLPTEFVLYNRWGKEVHREANYRQNWDGGSLSEGTYFYLLKDTEGNSAKGWVEIVR</sequence>
<dbReference type="Pfam" id="PF25778">
    <property type="entry name" value="DUF7948"/>
    <property type="match status" value="1"/>
</dbReference>
<evidence type="ECO:0000313" key="2">
    <source>
        <dbReference type="EMBL" id="MFC6997166.1"/>
    </source>
</evidence>
<dbReference type="InterPro" id="IPR035986">
    <property type="entry name" value="PKD_dom_sf"/>
</dbReference>
<dbReference type="Gene3D" id="2.60.40.10">
    <property type="entry name" value="Immunoglobulins"/>
    <property type="match status" value="1"/>
</dbReference>
<comment type="caution">
    <text evidence="2">The sequence shown here is derived from an EMBL/GenBank/DDBJ whole genome shotgun (WGS) entry which is preliminary data.</text>
</comment>